<dbReference type="InterPro" id="IPR001387">
    <property type="entry name" value="Cro/C1-type_HTH"/>
</dbReference>
<dbReference type="KEGG" id="amr:AM1_3757"/>
<proteinExistence type="predicted"/>
<evidence type="ECO:0000313" key="2">
    <source>
        <dbReference type="EMBL" id="ABW28747.1"/>
    </source>
</evidence>
<dbReference type="GO" id="GO:0003677">
    <property type="term" value="F:DNA binding"/>
    <property type="evidence" value="ECO:0007669"/>
    <property type="project" value="InterPro"/>
</dbReference>
<gene>
    <name evidence="2" type="ordered locus">AM1_3757</name>
</gene>
<name>B0C5M6_ACAM1</name>
<dbReference type="EMBL" id="CP000828">
    <property type="protein sequence ID" value="ABW28747.1"/>
    <property type="molecule type" value="Genomic_DNA"/>
</dbReference>
<dbReference type="PROSITE" id="PS50943">
    <property type="entry name" value="HTH_CROC1"/>
    <property type="match status" value="1"/>
</dbReference>
<dbReference type="InterPro" id="IPR010982">
    <property type="entry name" value="Lambda_DNA-bd_dom_sf"/>
</dbReference>
<dbReference type="Proteomes" id="UP000000268">
    <property type="component" value="Chromosome"/>
</dbReference>
<dbReference type="AlphaFoldDB" id="B0C5M6"/>
<evidence type="ECO:0000313" key="3">
    <source>
        <dbReference type="Proteomes" id="UP000000268"/>
    </source>
</evidence>
<dbReference type="OrthoDB" id="13624at2"/>
<dbReference type="SMART" id="SM00530">
    <property type="entry name" value="HTH_XRE"/>
    <property type="match status" value="1"/>
</dbReference>
<feature type="domain" description="HTH cro/C1-type" evidence="1">
    <location>
        <begin position="25"/>
        <end position="79"/>
    </location>
</feature>
<dbReference type="RefSeq" id="WP_010475793.1">
    <property type="nucleotide sequence ID" value="NC_009925.1"/>
</dbReference>
<organism evidence="2 3">
    <name type="scientific">Acaryochloris marina (strain MBIC 11017)</name>
    <dbReference type="NCBI Taxonomy" id="329726"/>
    <lineage>
        <taxon>Bacteria</taxon>
        <taxon>Bacillati</taxon>
        <taxon>Cyanobacteriota</taxon>
        <taxon>Cyanophyceae</taxon>
        <taxon>Acaryochloridales</taxon>
        <taxon>Acaryochloridaceae</taxon>
        <taxon>Acaryochloris</taxon>
    </lineage>
</organism>
<protein>
    <recommendedName>
        <fullName evidence="1">HTH cro/C1-type domain-containing protein</fullName>
    </recommendedName>
</protein>
<evidence type="ECO:0000259" key="1">
    <source>
        <dbReference type="PROSITE" id="PS50943"/>
    </source>
</evidence>
<dbReference type="Gene3D" id="1.10.260.40">
    <property type="entry name" value="lambda repressor-like DNA-binding domains"/>
    <property type="match status" value="1"/>
</dbReference>
<keyword evidence="3" id="KW-1185">Reference proteome</keyword>
<accession>B0C5M6</accession>
<dbReference type="SUPFAM" id="SSF47413">
    <property type="entry name" value="lambda repressor-like DNA-binding domains"/>
    <property type="match status" value="1"/>
</dbReference>
<sequence>MPRKQLGKKDQLIINIAAQKIGRRMKQLRAHLGLSQVQIAKNLSISVRQWSGCECGDYLLNIDFLILLNTYYQVSIDWLLTGKGNMFMDDTSETEQKITSQELAEELKVLITRLED</sequence>
<dbReference type="HOGENOM" id="CLU_2091437_0_0_3"/>
<dbReference type="CDD" id="cd00093">
    <property type="entry name" value="HTH_XRE"/>
    <property type="match status" value="1"/>
</dbReference>
<dbReference type="Pfam" id="PF12844">
    <property type="entry name" value="HTH_19"/>
    <property type="match status" value="1"/>
</dbReference>
<dbReference type="eggNOG" id="COG1396">
    <property type="taxonomic scope" value="Bacteria"/>
</dbReference>
<reference evidence="2 3" key="1">
    <citation type="journal article" date="2008" name="Proc. Natl. Acad. Sci. U.S.A.">
        <title>Niche adaptation and genome expansion in the chlorophyll d-producing cyanobacterium Acaryochloris marina.</title>
        <authorList>
            <person name="Swingley W.D."/>
            <person name="Chen M."/>
            <person name="Cheung P.C."/>
            <person name="Conrad A.L."/>
            <person name="Dejesa L.C."/>
            <person name="Hao J."/>
            <person name="Honchak B.M."/>
            <person name="Karbach L.E."/>
            <person name="Kurdoglu A."/>
            <person name="Lahiri S."/>
            <person name="Mastrian S.D."/>
            <person name="Miyashita H."/>
            <person name="Page L."/>
            <person name="Ramakrishna P."/>
            <person name="Satoh S."/>
            <person name="Sattley W.M."/>
            <person name="Shimada Y."/>
            <person name="Taylor H.L."/>
            <person name="Tomo T."/>
            <person name="Tsuchiya T."/>
            <person name="Wang Z.T."/>
            <person name="Raymond J."/>
            <person name="Mimuro M."/>
            <person name="Blankenship R.E."/>
            <person name="Touchman J.W."/>
        </authorList>
    </citation>
    <scope>NUCLEOTIDE SEQUENCE [LARGE SCALE GENOMIC DNA]</scope>
    <source>
        <strain evidence="3">MBIC 11017</strain>
    </source>
</reference>